<feature type="compositionally biased region" description="Polar residues" evidence="1">
    <location>
        <begin position="40"/>
        <end position="60"/>
    </location>
</feature>
<dbReference type="AlphaFoldDB" id="A0A1Y2L006"/>
<keyword evidence="2" id="KW-1133">Transmembrane helix</keyword>
<keyword evidence="4" id="KW-1185">Reference proteome</keyword>
<keyword evidence="2" id="KW-0812">Transmembrane</keyword>
<dbReference type="Proteomes" id="UP000193391">
    <property type="component" value="Unassembled WGS sequence"/>
</dbReference>
<comment type="caution">
    <text evidence="3">The sequence shown here is derived from an EMBL/GenBank/DDBJ whole genome shotgun (WGS) entry which is preliminary data.</text>
</comment>
<dbReference type="EMBL" id="JFKA01000004">
    <property type="protein sequence ID" value="OSQ38437.1"/>
    <property type="molecule type" value="Genomic_DNA"/>
</dbReference>
<evidence type="ECO:0000256" key="2">
    <source>
        <dbReference type="SAM" id="Phobius"/>
    </source>
</evidence>
<accession>A0A1Y2L006</accession>
<organism evidence="3 4">
    <name type="scientific">Thalassospira mesophila</name>
    <dbReference type="NCBI Taxonomy" id="1293891"/>
    <lineage>
        <taxon>Bacteria</taxon>
        <taxon>Pseudomonadati</taxon>
        <taxon>Pseudomonadota</taxon>
        <taxon>Alphaproteobacteria</taxon>
        <taxon>Rhodospirillales</taxon>
        <taxon>Thalassospiraceae</taxon>
        <taxon>Thalassospira</taxon>
    </lineage>
</organism>
<gene>
    <name evidence="3" type="ORF">TMES_11450</name>
</gene>
<evidence type="ECO:0000256" key="1">
    <source>
        <dbReference type="SAM" id="MobiDB-lite"/>
    </source>
</evidence>
<protein>
    <submittedName>
        <fullName evidence="3">Uncharacterized protein</fullName>
    </submittedName>
</protein>
<proteinExistence type="predicted"/>
<keyword evidence="2" id="KW-0472">Membrane</keyword>
<evidence type="ECO:0000313" key="4">
    <source>
        <dbReference type="Proteomes" id="UP000193391"/>
    </source>
</evidence>
<evidence type="ECO:0000313" key="3">
    <source>
        <dbReference type="EMBL" id="OSQ38437.1"/>
    </source>
</evidence>
<dbReference type="STRING" id="1293891.TMES_11450"/>
<name>A0A1Y2L006_9PROT</name>
<sequence>MLLPENHDAGIWQAVAFAACLLFSACFAPIKPPSSRGIFQKSTENGKISDSSTCPQAVLA</sequence>
<feature type="transmembrane region" description="Helical" evidence="2">
    <location>
        <begin position="12"/>
        <end position="30"/>
    </location>
</feature>
<reference evidence="3 4" key="1">
    <citation type="submission" date="2014-03" db="EMBL/GenBank/DDBJ databases">
        <title>The draft genome sequence of Thalassospira mesophila JCM 18969.</title>
        <authorList>
            <person name="Lai Q."/>
            <person name="Shao Z."/>
        </authorList>
    </citation>
    <scope>NUCLEOTIDE SEQUENCE [LARGE SCALE GENOMIC DNA]</scope>
    <source>
        <strain evidence="3 4">JCM 18969</strain>
    </source>
</reference>
<feature type="region of interest" description="Disordered" evidence="1">
    <location>
        <begin position="39"/>
        <end position="60"/>
    </location>
</feature>